<gene>
    <name evidence="1" type="ORF">GUJ93_ZPchr0002g26512</name>
</gene>
<reference evidence="1" key="1">
    <citation type="journal article" date="2021" name="bioRxiv">
        <title>Whole Genome Assembly and Annotation of Northern Wild Rice, Zizania palustris L., Supports a Whole Genome Duplication in the Zizania Genus.</title>
        <authorList>
            <person name="Haas M."/>
            <person name="Kono T."/>
            <person name="Macchietto M."/>
            <person name="Millas R."/>
            <person name="McGilp L."/>
            <person name="Shao M."/>
            <person name="Duquette J."/>
            <person name="Hirsch C.N."/>
            <person name="Kimball J."/>
        </authorList>
    </citation>
    <scope>NUCLEOTIDE SEQUENCE</scope>
    <source>
        <tissue evidence="1">Fresh leaf tissue</tissue>
    </source>
</reference>
<evidence type="ECO:0000313" key="2">
    <source>
        <dbReference type="Proteomes" id="UP000729402"/>
    </source>
</evidence>
<name>A0A8J5RWI6_ZIZPA</name>
<protein>
    <submittedName>
        <fullName evidence="1">Uncharacterized protein</fullName>
    </submittedName>
</protein>
<sequence length="90" mass="9768">MRKGALKTTTKQADHAYFPVADGYLQQGKCKGGRQIYSDSANCPCSSLVESDGPGFEFSICPLYALSSGGGLRNASEFRIWCSTHQELNN</sequence>
<dbReference type="AlphaFoldDB" id="A0A8J5RWI6"/>
<accession>A0A8J5RWI6</accession>
<comment type="caution">
    <text evidence="1">The sequence shown here is derived from an EMBL/GenBank/DDBJ whole genome shotgun (WGS) entry which is preliminary data.</text>
</comment>
<organism evidence="1 2">
    <name type="scientific">Zizania palustris</name>
    <name type="common">Northern wild rice</name>
    <dbReference type="NCBI Taxonomy" id="103762"/>
    <lineage>
        <taxon>Eukaryota</taxon>
        <taxon>Viridiplantae</taxon>
        <taxon>Streptophyta</taxon>
        <taxon>Embryophyta</taxon>
        <taxon>Tracheophyta</taxon>
        <taxon>Spermatophyta</taxon>
        <taxon>Magnoliopsida</taxon>
        <taxon>Liliopsida</taxon>
        <taxon>Poales</taxon>
        <taxon>Poaceae</taxon>
        <taxon>BOP clade</taxon>
        <taxon>Oryzoideae</taxon>
        <taxon>Oryzeae</taxon>
        <taxon>Zizaniinae</taxon>
        <taxon>Zizania</taxon>
    </lineage>
</organism>
<keyword evidence="2" id="KW-1185">Reference proteome</keyword>
<reference evidence="1" key="2">
    <citation type="submission" date="2021-02" db="EMBL/GenBank/DDBJ databases">
        <authorList>
            <person name="Kimball J.A."/>
            <person name="Haas M.W."/>
            <person name="Macchietto M."/>
            <person name="Kono T."/>
            <person name="Duquette J."/>
            <person name="Shao M."/>
        </authorList>
    </citation>
    <scope>NUCLEOTIDE SEQUENCE</scope>
    <source>
        <tissue evidence="1">Fresh leaf tissue</tissue>
    </source>
</reference>
<evidence type="ECO:0000313" key="1">
    <source>
        <dbReference type="EMBL" id="KAG8058047.1"/>
    </source>
</evidence>
<dbReference type="Proteomes" id="UP000729402">
    <property type="component" value="Unassembled WGS sequence"/>
</dbReference>
<proteinExistence type="predicted"/>
<dbReference type="EMBL" id="JAAALK010000287">
    <property type="protein sequence ID" value="KAG8058047.1"/>
    <property type="molecule type" value="Genomic_DNA"/>
</dbReference>